<gene>
    <name evidence="1" type="ORF">EEJ31_03155</name>
</gene>
<dbReference type="EMBL" id="RDSR01000003">
    <property type="protein sequence ID" value="RNE66790.1"/>
    <property type="molecule type" value="Genomic_DNA"/>
</dbReference>
<evidence type="ECO:0000313" key="2">
    <source>
        <dbReference type="Proteomes" id="UP000279859"/>
    </source>
</evidence>
<protein>
    <submittedName>
        <fullName evidence="1">Uncharacterized protein</fullName>
    </submittedName>
</protein>
<proteinExistence type="predicted"/>
<name>A0A3M8LMT5_9MICO</name>
<evidence type="ECO:0000313" key="1">
    <source>
        <dbReference type="EMBL" id="RNE66790.1"/>
    </source>
</evidence>
<dbReference type="Proteomes" id="UP000279859">
    <property type="component" value="Unassembled WGS sequence"/>
</dbReference>
<dbReference type="AlphaFoldDB" id="A0A3M8LMT5"/>
<accession>A0A3M8LMT5</accession>
<keyword evidence="2" id="KW-1185">Reference proteome</keyword>
<organism evidence="1 2">
    <name type="scientific">Cryobacterium tepidiphilum</name>
    <dbReference type="NCBI Taxonomy" id="2486026"/>
    <lineage>
        <taxon>Bacteria</taxon>
        <taxon>Bacillati</taxon>
        <taxon>Actinomycetota</taxon>
        <taxon>Actinomycetes</taxon>
        <taxon>Micrococcales</taxon>
        <taxon>Microbacteriaceae</taxon>
        <taxon>Cryobacterium</taxon>
    </lineage>
</organism>
<sequence length="60" mass="7458">MLTVVFEVWLRPQFVRDLLLRSRRDRLVDFELRERRLIRAGNVTLIRVFRMERHGDSFDR</sequence>
<comment type="caution">
    <text evidence="1">The sequence shown here is derived from an EMBL/GenBank/DDBJ whole genome shotgun (WGS) entry which is preliminary data.</text>
</comment>
<reference evidence="1 2" key="1">
    <citation type="submission" date="2018-11" db="EMBL/GenBank/DDBJ databases">
        <title>Cryobacterium sp. nov., isolated from rhizosphere soil of lettuce.</title>
        <authorList>
            <person name="Wang Y."/>
        </authorList>
    </citation>
    <scope>NUCLEOTIDE SEQUENCE [LARGE SCALE GENOMIC DNA]</scope>
    <source>
        <strain evidence="1 2">NEAU-85</strain>
    </source>
</reference>